<name>A0A8S5U494_9CAUD</name>
<sequence>MRVDMEKISKELQDKSFMVATSKEFYKNPQNGEYVEEVIRLEDALRILSNRGDSDAEVS</sequence>
<reference evidence="1" key="1">
    <citation type="journal article" date="2021" name="Proc. Natl. Acad. Sci. U.S.A.">
        <title>A Catalog of Tens of Thousands of Viruses from Human Metagenomes Reveals Hidden Associations with Chronic Diseases.</title>
        <authorList>
            <person name="Tisza M.J."/>
            <person name="Buck C.B."/>
        </authorList>
    </citation>
    <scope>NUCLEOTIDE SEQUENCE</scope>
    <source>
        <strain evidence="1">Ct6GI21</strain>
    </source>
</reference>
<proteinExistence type="predicted"/>
<evidence type="ECO:0000313" key="1">
    <source>
        <dbReference type="EMBL" id="DAF89266.1"/>
    </source>
</evidence>
<organism evidence="1">
    <name type="scientific">Siphoviridae sp. ct6GI21</name>
    <dbReference type="NCBI Taxonomy" id="2825340"/>
    <lineage>
        <taxon>Viruses</taxon>
        <taxon>Duplodnaviria</taxon>
        <taxon>Heunggongvirae</taxon>
        <taxon>Uroviricota</taxon>
        <taxon>Caudoviricetes</taxon>
    </lineage>
</organism>
<protein>
    <submittedName>
        <fullName evidence="1">DBD-binding domain of the bacterial xenogeneic silencer</fullName>
    </submittedName>
</protein>
<dbReference type="EMBL" id="BK016005">
    <property type="protein sequence ID" value="DAF89266.1"/>
    <property type="molecule type" value="Genomic_DNA"/>
</dbReference>
<accession>A0A8S5U494</accession>